<reference evidence="1 2" key="1">
    <citation type="submission" date="2018-08" db="EMBL/GenBank/DDBJ databases">
        <title>Draft genome sequence of the cyanotroph, Pseudomonas monteilii BCN3.</title>
        <authorList>
            <person name="Jones L.B."/>
            <person name="Kunz D.A."/>
        </authorList>
    </citation>
    <scope>NUCLEOTIDE SEQUENCE [LARGE SCALE GENOMIC DNA]</scope>
    <source>
        <strain evidence="1 2">BCN3</strain>
    </source>
</reference>
<sequence length="240" mass="26690">MNREAIEHALGLKKSMQAAIDSGEIANRKQLMALAASHGLTVTRDGRDYAGFKCESGKRLRVHFEFNDRPPKEPKGKGPRLSKATTGIWIYALVAHSKDGARKACYVGQAVNLRKRFQEHLHRPREGRCSYALFQWAAHEQVDIQAVVLTWTSGTDSNAHYYEGYWLQRAQNAGFDTPDVHKWGGLPRPESLPGQPGHWPTGEVEANSISLIEVVMQKLTPVVLYPDAGTTENSDSKALT</sequence>
<dbReference type="RefSeq" id="WP_119371911.1">
    <property type="nucleotide sequence ID" value="NZ_QWLL01000064.1"/>
</dbReference>
<organism evidence="1 2">
    <name type="scientific">Pseudomonas monteilii</name>
    <dbReference type="NCBI Taxonomy" id="76759"/>
    <lineage>
        <taxon>Bacteria</taxon>
        <taxon>Pseudomonadati</taxon>
        <taxon>Pseudomonadota</taxon>
        <taxon>Gammaproteobacteria</taxon>
        <taxon>Pseudomonadales</taxon>
        <taxon>Pseudomonadaceae</taxon>
        <taxon>Pseudomonas</taxon>
    </lineage>
</organism>
<evidence type="ECO:0000313" key="2">
    <source>
        <dbReference type="Proteomes" id="UP000265875"/>
    </source>
</evidence>
<dbReference type="Proteomes" id="UP000265875">
    <property type="component" value="Unassembled WGS sequence"/>
</dbReference>
<accession>A0A399LZH2</accession>
<dbReference type="CDD" id="cd00719">
    <property type="entry name" value="GIY-YIG_SF"/>
    <property type="match status" value="1"/>
</dbReference>
<dbReference type="InterPro" id="IPR035901">
    <property type="entry name" value="GIY-YIG_endonuc_sf"/>
</dbReference>
<dbReference type="SUPFAM" id="SSF82771">
    <property type="entry name" value="GIY-YIG endonuclease"/>
    <property type="match status" value="1"/>
</dbReference>
<dbReference type="EMBL" id="QWLL01000064">
    <property type="protein sequence ID" value="RII74315.1"/>
    <property type="molecule type" value="Genomic_DNA"/>
</dbReference>
<protein>
    <submittedName>
        <fullName evidence="1">GIY-YIG nuclease family protein</fullName>
    </submittedName>
</protein>
<name>A0A399LZH2_9PSED</name>
<evidence type="ECO:0000313" key="1">
    <source>
        <dbReference type="EMBL" id="RII74315.1"/>
    </source>
</evidence>
<comment type="caution">
    <text evidence="1">The sequence shown here is derived from an EMBL/GenBank/DDBJ whole genome shotgun (WGS) entry which is preliminary data.</text>
</comment>
<proteinExistence type="predicted"/>
<gene>
    <name evidence="1" type="ORF">D0894_27060</name>
</gene>
<dbReference type="AlphaFoldDB" id="A0A399LZH2"/>